<dbReference type="Pfam" id="PF04227">
    <property type="entry name" value="Indigoidine_A"/>
    <property type="match status" value="1"/>
</dbReference>
<dbReference type="eggNOG" id="KOG3009">
    <property type="taxonomic scope" value="Eukaryota"/>
</dbReference>
<evidence type="ECO:0000313" key="8">
    <source>
        <dbReference type="EMBL" id="CCE79144.1"/>
    </source>
</evidence>
<dbReference type="OMA" id="FNCIIAT"/>
<dbReference type="Proteomes" id="UP000005222">
    <property type="component" value="Chromosome C"/>
</dbReference>
<keyword evidence="2" id="KW-0378">Hydrolase</keyword>
<dbReference type="Proteomes" id="UP000005222">
    <property type="component" value="Chromosome D"/>
</dbReference>
<dbReference type="EMBL" id="FO082057">
    <property type="protein sequence ID" value="CCE78558.1"/>
    <property type="molecule type" value="Genomic_DNA"/>
</dbReference>
<evidence type="ECO:0000256" key="1">
    <source>
        <dbReference type="ARBA" id="ARBA00022723"/>
    </source>
</evidence>
<feature type="region of interest" description="Disordered" evidence="6">
    <location>
        <begin position="349"/>
        <end position="368"/>
    </location>
</feature>
<keyword evidence="5" id="KW-0326">Glycosidase</keyword>
<dbReference type="InterPro" id="IPR029056">
    <property type="entry name" value="Ribokinase-like"/>
</dbReference>
<dbReference type="Gene3D" id="3.40.1790.10">
    <property type="entry name" value="Indigoidine synthase domain"/>
    <property type="match status" value="1"/>
</dbReference>
<dbReference type="EMBL" id="FO082056">
    <property type="protein sequence ID" value="CCE79144.1"/>
    <property type="molecule type" value="Genomic_DNA"/>
</dbReference>
<dbReference type="InParanoid" id="G8YPH3"/>
<dbReference type="GO" id="GO:0004730">
    <property type="term" value="F:pseudouridylate synthase activity"/>
    <property type="evidence" value="ECO:0007669"/>
    <property type="project" value="InterPro"/>
</dbReference>
<dbReference type="STRING" id="559304.G8YPH3"/>
<dbReference type="PANTHER" id="PTHR42909:SF1">
    <property type="entry name" value="CARBOHYDRATE KINASE PFKB DOMAIN-CONTAINING PROTEIN"/>
    <property type="match status" value="1"/>
</dbReference>
<evidence type="ECO:0000313" key="9">
    <source>
        <dbReference type="Proteomes" id="UP000005222"/>
    </source>
</evidence>
<dbReference type="HOGENOM" id="CLU_012201_3_0_1"/>
<sequence length="797" mass="87099">MNKNNALKRLFIAGRKFSTFCDRSRNPLIISEEVKQALNDKSAPVVSLESTIITHGLPFPQNLEMALSVEKTIREEGGIPATCAFLGGIPHVGLLTDQIEQLANEAKKSKVNKVSRRDIGVSMARKESGGTTIASTMILSSMAGIDVFATGGLGGVHKDGHLTFDVSADLTELGRTPVSVVCSGPKAILDIKLTLEYLETQGVLVSTYNDDLRPNVEVPGFYCRNSGVLSPYSFNKFSEAASIILQSKQMDLKSGNLFCIPPPLEVALPSEFITGIIDDANQRAKEANVSGKELTPFMLKSIAEKTNGESVKCNIKFVHENAIAATKIAHSLLHQEHRSIRMSDGYPIENFNTEPSKHSGPSEKNKNYRPNTLVIGSVALDSIARINSDKTVSKNSNPSDIKSSIGGVGYNVFLASKYSLQSLKVSHDIKDISDTELVSLVANDVAGNLIFSNLKDKYNNQGIKKINASDHSTAQYLAIHDNGGDLLLASADMKIIESQAFLDHLKHRLFESHNDSIVLDCNLSTDAMNVVAENVRESENEKIMIVEPTSPVKSRKISELAKENLQVFPHNTLSMITPTTAELSSIHESFDKRGYFDDFSGWFPVLDSLGINSQFRETLNSLSRSKHEVLKEALVMGYLQQVFQLIPYIPHILIKLGEKGVLLVSLSTNVTTYASIPTSSNYAPEFTLYSSGNKYSSSTTNEQKQMGIVIQYFPIPEANKDIQIENSTGAGDSFLGFLTASLSVADQLIPEGKFLASEISCVEQEWFKWETIYKAQLASGLSLQSTSAVSEGIAHLK</sequence>
<protein>
    <submittedName>
        <fullName evidence="8">Piso0_001184 protein</fullName>
    </submittedName>
</protein>
<dbReference type="GO" id="GO:0046872">
    <property type="term" value="F:metal ion binding"/>
    <property type="evidence" value="ECO:0007669"/>
    <property type="project" value="UniProtKB-KW"/>
</dbReference>
<accession>G8YPH3</accession>
<dbReference type="SUPFAM" id="SSF110581">
    <property type="entry name" value="Indigoidine synthase A-like"/>
    <property type="match status" value="1"/>
</dbReference>
<keyword evidence="3" id="KW-0464">Manganese</keyword>
<keyword evidence="4" id="KW-0456">Lyase</keyword>
<reference evidence="9" key="2">
    <citation type="journal article" date="2012" name="G3 (Bethesda)">
        <title>Pichia sorbitophila, an interspecies yeast hybrid reveals early steps of genome resolution following polyploidization.</title>
        <authorList>
            <person name="Leh Louis V."/>
            <person name="Despons L."/>
            <person name="Friedrich A."/>
            <person name="Martin T."/>
            <person name="Durrens P."/>
            <person name="Casaregola S."/>
            <person name="Neuveglise C."/>
            <person name="Fairhead C."/>
            <person name="Marck C."/>
            <person name="Cruz J.A."/>
            <person name="Straub M.L."/>
            <person name="Kugler V."/>
            <person name="Sacerdot C."/>
            <person name="Uzunov Z."/>
            <person name="Thierry A."/>
            <person name="Weiss S."/>
            <person name="Bleykasten C."/>
            <person name="De Montigny J."/>
            <person name="Jacques N."/>
            <person name="Jung P."/>
            <person name="Lemaire M."/>
            <person name="Mallet S."/>
            <person name="Morel G."/>
            <person name="Richard G.F."/>
            <person name="Sarkar A."/>
            <person name="Savel G."/>
            <person name="Schacherer J."/>
            <person name="Seret M.L."/>
            <person name="Talla E."/>
            <person name="Samson G."/>
            <person name="Jubin C."/>
            <person name="Poulain J."/>
            <person name="Vacherie B."/>
            <person name="Barbe V."/>
            <person name="Pelletier E."/>
            <person name="Sherman D.J."/>
            <person name="Westhof E."/>
            <person name="Weissenbach J."/>
            <person name="Baret P.V."/>
            <person name="Wincker P."/>
            <person name="Gaillardin C."/>
            <person name="Dujon B."/>
            <person name="Souciet J.L."/>
        </authorList>
    </citation>
    <scope>NUCLEOTIDE SEQUENCE [LARGE SCALE GENOMIC DNA]</scope>
    <source>
        <strain evidence="9">ATCC MYA-4447 / BCRC 22081 / CBS 7064 / NBRC 10061 / NRRL Y-12695</strain>
    </source>
</reference>
<dbReference type="GO" id="GO:0016798">
    <property type="term" value="F:hydrolase activity, acting on glycosyl bonds"/>
    <property type="evidence" value="ECO:0007669"/>
    <property type="project" value="UniProtKB-KW"/>
</dbReference>
<keyword evidence="1" id="KW-0479">Metal-binding</keyword>
<evidence type="ECO:0000256" key="5">
    <source>
        <dbReference type="ARBA" id="ARBA00023295"/>
    </source>
</evidence>
<evidence type="ECO:0000256" key="3">
    <source>
        <dbReference type="ARBA" id="ARBA00023211"/>
    </source>
</evidence>
<dbReference type="InterPro" id="IPR007342">
    <property type="entry name" value="PsuG"/>
</dbReference>
<evidence type="ECO:0000313" key="7">
    <source>
        <dbReference type="EMBL" id="CCE78558.1"/>
    </source>
</evidence>
<gene>
    <name evidence="8" type="primary">Piso0_001184</name>
    <name evidence="7" type="ORF">GNLVRS01_PISO0C12740g</name>
    <name evidence="8" type="ORF">GNLVRS01_PISO0D12807g</name>
</gene>
<reference evidence="8" key="1">
    <citation type="submission" date="2011-10" db="EMBL/GenBank/DDBJ databases">
        <authorList>
            <person name="Genoscope - CEA"/>
        </authorList>
    </citation>
    <scope>NUCLEOTIDE SEQUENCE</scope>
</reference>
<organism evidence="8 9">
    <name type="scientific">Pichia sorbitophila (strain ATCC MYA-4447 / BCRC 22081 / CBS 7064 / NBRC 10061 / NRRL Y-12695)</name>
    <name type="common">Hybrid yeast</name>
    <dbReference type="NCBI Taxonomy" id="559304"/>
    <lineage>
        <taxon>Eukaryota</taxon>
        <taxon>Fungi</taxon>
        <taxon>Dikarya</taxon>
        <taxon>Ascomycota</taxon>
        <taxon>Saccharomycotina</taxon>
        <taxon>Pichiomycetes</taxon>
        <taxon>Debaryomycetaceae</taxon>
        <taxon>Millerozyma</taxon>
    </lineage>
</organism>
<dbReference type="OrthoDB" id="198885at2759"/>
<evidence type="ECO:0000256" key="2">
    <source>
        <dbReference type="ARBA" id="ARBA00022801"/>
    </source>
</evidence>
<dbReference type="AlphaFoldDB" id="G8YPH3"/>
<dbReference type="HAMAP" id="MF_01876">
    <property type="entry name" value="PsiMP_glycosidase"/>
    <property type="match status" value="1"/>
</dbReference>
<evidence type="ECO:0000256" key="6">
    <source>
        <dbReference type="SAM" id="MobiDB-lite"/>
    </source>
</evidence>
<proteinExistence type="inferred from homology"/>
<dbReference type="PANTHER" id="PTHR42909">
    <property type="entry name" value="ZGC:136858"/>
    <property type="match status" value="1"/>
</dbReference>
<keyword evidence="9" id="KW-1185">Reference proteome</keyword>
<dbReference type="InterPro" id="IPR022830">
    <property type="entry name" value="Indigdn_synthA-like"/>
</dbReference>
<dbReference type="Gene3D" id="3.40.1190.20">
    <property type="match status" value="1"/>
</dbReference>
<name>G8YPH3_PICSO</name>
<dbReference type="GO" id="GO:0005737">
    <property type="term" value="C:cytoplasm"/>
    <property type="evidence" value="ECO:0007669"/>
    <property type="project" value="TreeGrafter"/>
</dbReference>
<feature type="compositionally biased region" description="Basic and acidic residues" evidence="6">
    <location>
        <begin position="355"/>
        <end position="366"/>
    </location>
</feature>
<dbReference type="SUPFAM" id="SSF53613">
    <property type="entry name" value="Ribokinase-like"/>
    <property type="match status" value="1"/>
</dbReference>
<evidence type="ECO:0000256" key="4">
    <source>
        <dbReference type="ARBA" id="ARBA00023239"/>
    </source>
</evidence>